<keyword evidence="4" id="KW-0067">ATP-binding</keyword>
<evidence type="ECO:0000256" key="2">
    <source>
        <dbReference type="ARBA" id="ARBA00022692"/>
    </source>
</evidence>
<evidence type="ECO:0000256" key="3">
    <source>
        <dbReference type="ARBA" id="ARBA00022741"/>
    </source>
</evidence>
<evidence type="ECO:0000259" key="9">
    <source>
        <dbReference type="PROSITE" id="PS50929"/>
    </source>
</evidence>
<dbReference type="InterPro" id="IPR017871">
    <property type="entry name" value="ABC_transporter-like_CS"/>
</dbReference>
<dbReference type="PROSITE" id="PS50929">
    <property type="entry name" value="ABC_TM1F"/>
    <property type="match status" value="1"/>
</dbReference>
<dbReference type="InterPro" id="IPR003593">
    <property type="entry name" value="AAA+_ATPase"/>
</dbReference>
<feature type="domain" description="ABC transmembrane type-1" evidence="9">
    <location>
        <begin position="18"/>
        <end position="319"/>
    </location>
</feature>
<dbReference type="PROSITE" id="PS00211">
    <property type="entry name" value="ABC_TRANSPORTER_1"/>
    <property type="match status" value="1"/>
</dbReference>
<name>A0ABX3AI82_9FIRM</name>
<dbReference type="RefSeq" id="WP_044968536.1">
    <property type="nucleotide sequence ID" value="NZ_JAQCZP010000010.1"/>
</dbReference>
<dbReference type="InterPro" id="IPR011527">
    <property type="entry name" value="ABC1_TM_dom"/>
</dbReference>
<evidence type="ECO:0000256" key="6">
    <source>
        <dbReference type="ARBA" id="ARBA00023136"/>
    </source>
</evidence>
<comment type="subcellular location">
    <subcellularLocation>
        <location evidence="1">Cell membrane</location>
        <topology evidence="1">Multi-pass membrane protein</topology>
    </subcellularLocation>
</comment>
<protein>
    <recommendedName>
        <fullName evidence="12">ABC transporter ATP-binding protein</fullName>
    </recommendedName>
</protein>
<dbReference type="InterPro" id="IPR027417">
    <property type="entry name" value="P-loop_NTPase"/>
</dbReference>
<gene>
    <name evidence="10" type="ORF">BEI63_10435</name>
</gene>
<accession>A0ABX3AI82</accession>
<dbReference type="SUPFAM" id="SSF90123">
    <property type="entry name" value="ABC transporter transmembrane region"/>
    <property type="match status" value="1"/>
</dbReference>
<dbReference type="Proteomes" id="UP000094869">
    <property type="component" value="Unassembled WGS sequence"/>
</dbReference>
<organism evidence="10 11">
    <name type="scientific">Eisenbergiella tayi</name>
    <dbReference type="NCBI Taxonomy" id="1432052"/>
    <lineage>
        <taxon>Bacteria</taxon>
        <taxon>Bacillati</taxon>
        <taxon>Bacillota</taxon>
        <taxon>Clostridia</taxon>
        <taxon>Lachnospirales</taxon>
        <taxon>Lachnospiraceae</taxon>
        <taxon>Eisenbergiella</taxon>
    </lineage>
</organism>
<feature type="transmembrane region" description="Helical" evidence="7">
    <location>
        <begin position="144"/>
        <end position="169"/>
    </location>
</feature>
<keyword evidence="5 7" id="KW-1133">Transmembrane helix</keyword>
<evidence type="ECO:0000256" key="7">
    <source>
        <dbReference type="SAM" id="Phobius"/>
    </source>
</evidence>
<keyword evidence="6 7" id="KW-0472">Membrane</keyword>
<feature type="transmembrane region" description="Helical" evidence="7">
    <location>
        <begin position="262"/>
        <end position="281"/>
    </location>
</feature>
<dbReference type="PROSITE" id="PS50893">
    <property type="entry name" value="ABC_TRANSPORTER_2"/>
    <property type="match status" value="1"/>
</dbReference>
<comment type="caution">
    <text evidence="10">The sequence shown here is derived from an EMBL/GenBank/DDBJ whole genome shotgun (WGS) entry which is preliminary data.</text>
</comment>
<dbReference type="SUPFAM" id="SSF52540">
    <property type="entry name" value="P-loop containing nucleoside triphosphate hydrolases"/>
    <property type="match status" value="1"/>
</dbReference>
<dbReference type="InterPro" id="IPR039421">
    <property type="entry name" value="Type_1_exporter"/>
</dbReference>
<evidence type="ECO:0000256" key="4">
    <source>
        <dbReference type="ARBA" id="ARBA00022840"/>
    </source>
</evidence>
<evidence type="ECO:0000256" key="1">
    <source>
        <dbReference type="ARBA" id="ARBA00004651"/>
    </source>
</evidence>
<dbReference type="PANTHER" id="PTHR24221:SF654">
    <property type="entry name" value="ATP-BINDING CASSETTE SUB-FAMILY B MEMBER 6"/>
    <property type="match status" value="1"/>
</dbReference>
<dbReference type="Gene3D" id="1.20.1560.10">
    <property type="entry name" value="ABC transporter type 1, transmembrane domain"/>
    <property type="match status" value="1"/>
</dbReference>
<dbReference type="EMBL" id="MEHD01000021">
    <property type="protein sequence ID" value="ODR57523.1"/>
    <property type="molecule type" value="Genomic_DNA"/>
</dbReference>
<feature type="domain" description="ABC transporter" evidence="8">
    <location>
        <begin position="358"/>
        <end position="582"/>
    </location>
</feature>
<feature type="transmembrane region" description="Helical" evidence="7">
    <location>
        <begin position="66"/>
        <end position="86"/>
    </location>
</feature>
<reference evidence="10 11" key="1">
    <citation type="submission" date="2016-08" db="EMBL/GenBank/DDBJ databases">
        <title>Characterization of Isolates of Eisenbergiella tayi Derived from Blood Cultures, Using Whole Genome Sequencing.</title>
        <authorList>
            <person name="Bernier A.-M."/>
            <person name="Burdz T."/>
            <person name="Wiebe D."/>
            <person name="Bernard K."/>
        </authorList>
    </citation>
    <scope>NUCLEOTIDE SEQUENCE [LARGE SCALE GENOMIC DNA]</scope>
    <source>
        <strain evidence="10 11">NML120146</strain>
    </source>
</reference>
<keyword evidence="11" id="KW-1185">Reference proteome</keyword>
<dbReference type="SMART" id="SM00382">
    <property type="entry name" value="AAA"/>
    <property type="match status" value="1"/>
</dbReference>
<dbReference type="Pfam" id="PF00005">
    <property type="entry name" value="ABC_tran"/>
    <property type="match status" value="1"/>
</dbReference>
<proteinExistence type="predicted"/>
<evidence type="ECO:0000313" key="11">
    <source>
        <dbReference type="Proteomes" id="UP000094869"/>
    </source>
</evidence>
<evidence type="ECO:0000313" key="10">
    <source>
        <dbReference type="EMBL" id="ODR57523.1"/>
    </source>
</evidence>
<dbReference type="Pfam" id="PF00664">
    <property type="entry name" value="ABC_membrane"/>
    <property type="match status" value="1"/>
</dbReference>
<sequence length="583" mass="66434">MLEKLNYIFRRKEKIKILGILVLIIIGSFFELMGVAIFMPFIQIIMEPDMVNTSPILLWLYNFLRINSMNQFLVILAVAICIVYFIKNVYLGFMQNAILNFTYKTRMSLATRLLTTYLNEPYTFHLSKNVAELQRCLQVDANQFMLLLNASLQMLAESAVCIALGIYLFDTSHSITVVIALLLLSCLGLFFFISKKISQHLGKQNQEYNSKLIQWINQALGGIKEVKVLEREEFFVSSYKENYKKLIKGAKANEMIATLPKYIVETVCICGLLIAIVIKILFGRKEIIDFIPQLTAFAVAAFRLLPSVGKMNSYINSIMYCRPSLDLIYHDFKEVEGTEKKKEKELQDVELYKFKNEIRIENIAYHYPDAQVKVLNHTYLTIPKGKTIALIGSSGAGKTTLADIILGLLPPTQGCIMVDDWNIYEHMPSWHKLLGYIPQSIYLSDDSIRNNVAFGIKEEDINDQAIEDALRKAQLWEFIDSLPEGLNTFVGDRGVRLSGGQRQRIGIARALYHEPDILVLDEATSALDNETEQAVMEAIEELQGLKTMIIIAHRLTTIRNADEIYEVVDGKAIKRTKKEIFAD</sequence>
<feature type="transmembrane region" description="Helical" evidence="7">
    <location>
        <begin position="20"/>
        <end position="46"/>
    </location>
</feature>
<dbReference type="PANTHER" id="PTHR24221">
    <property type="entry name" value="ATP-BINDING CASSETTE SUB-FAMILY B"/>
    <property type="match status" value="1"/>
</dbReference>
<evidence type="ECO:0000259" key="8">
    <source>
        <dbReference type="PROSITE" id="PS50893"/>
    </source>
</evidence>
<evidence type="ECO:0000256" key="5">
    <source>
        <dbReference type="ARBA" id="ARBA00022989"/>
    </source>
</evidence>
<dbReference type="Gene3D" id="3.40.50.300">
    <property type="entry name" value="P-loop containing nucleotide triphosphate hydrolases"/>
    <property type="match status" value="1"/>
</dbReference>
<dbReference type="InterPro" id="IPR036640">
    <property type="entry name" value="ABC1_TM_sf"/>
</dbReference>
<dbReference type="InterPro" id="IPR003439">
    <property type="entry name" value="ABC_transporter-like_ATP-bd"/>
</dbReference>
<keyword evidence="3" id="KW-0547">Nucleotide-binding</keyword>
<feature type="transmembrane region" description="Helical" evidence="7">
    <location>
        <begin position="175"/>
        <end position="193"/>
    </location>
</feature>
<evidence type="ECO:0008006" key="12">
    <source>
        <dbReference type="Google" id="ProtNLM"/>
    </source>
</evidence>
<keyword evidence="2 7" id="KW-0812">Transmembrane</keyword>